<evidence type="ECO:0000313" key="2">
    <source>
        <dbReference type="Proteomes" id="UP001196413"/>
    </source>
</evidence>
<gene>
    <name evidence="1" type="ORF">KIN20_031328</name>
</gene>
<reference evidence="1" key="1">
    <citation type="submission" date="2021-06" db="EMBL/GenBank/DDBJ databases">
        <title>Parelaphostrongylus tenuis whole genome reference sequence.</title>
        <authorList>
            <person name="Garwood T.J."/>
            <person name="Larsen P.A."/>
            <person name="Fountain-Jones N.M."/>
            <person name="Garbe J.R."/>
            <person name="Macchietto M.G."/>
            <person name="Kania S.A."/>
            <person name="Gerhold R.W."/>
            <person name="Richards J.E."/>
            <person name="Wolf T.M."/>
        </authorList>
    </citation>
    <scope>NUCLEOTIDE SEQUENCE</scope>
    <source>
        <strain evidence="1">MNPRO001-30</strain>
        <tissue evidence="1">Meninges</tissue>
    </source>
</reference>
<name>A0AAD5WH67_PARTN</name>
<evidence type="ECO:0000313" key="1">
    <source>
        <dbReference type="EMBL" id="KAJ1369771.1"/>
    </source>
</evidence>
<proteinExistence type="predicted"/>
<dbReference type="AlphaFoldDB" id="A0AAD5WH67"/>
<organism evidence="1 2">
    <name type="scientific">Parelaphostrongylus tenuis</name>
    <name type="common">Meningeal worm</name>
    <dbReference type="NCBI Taxonomy" id="148309"/>
    <lineage>
        <taxon>Eukaryota</taxon>
        <taxon>Metazoa</taxon>
        <taxon>Ecdysozoa</taxon>
        <taxon>Nematoda</taxon>
        <taxon>Chromadorea</taxon>
        <taxon>Rhabditida</taxon>
        <taxon>Rhabditina</taxon>
        <taxon>Rhabditomorpha</taxon>
        <taxon>Strongyloidea</taxon>
        <taxon>Metastrongylidae</taxon>
        <taxon>Parelaphostrongylus</taxon>
    </lineage>
</organism>
<dbReference type="Proteomes" id="UP001196413">
    <property type="component" value="Unassembled WGS sequence"/>
</dbReference>
<keyword evidence="2" id="KW-1185">Reference proteome</keyword>
<sequence length="67" mass="7629">MGVMASLHPAIQSCTPARDHLRQYPPQPTTDYDGQRFLLHMAIYANETHPLPLKARLTCVHHSRCPH</sequence>
<protein>
    <submittedName>
        <fullName evidence="1">Uncharacterized protein</fullName>
    </submittedName>
</protein>
<comment type="caution">
    <text evidence="1">The sequence shown here is derived from an EMBL/GenBank/DDBJ whole genome shotgun (WGS) entry which is preliminary data.</text>
</comment>
<dbReference type="EMBL" id="JAHQIW010006678">
    <property type="protein sequence ID" value="KAJ1369771.1"/>
    <property type="molecule type" value="Genomic_DNA"/>
</dbReference>
<accession>A0AAD5WH67</accession>